<evidence type="ECO:0000313" key="8">
    <source>
        <dbReference type="Proteomes" id="UP000009080"/>
    </source>
</evidence>
<keyword evidence="4 5" id="KW-0472">Membrane</keyword>
<dbReference type="HOGENOM" id="CLU_108530_0_0_6"/>
<dbReference type="STRING" id="377629.TERTU_0021"/>
<keyword evidence="8" id="KW-1185">Reference proteome</keyword>
<feature type="transmembrane region" description="Helical" evidence="5">
    <location>
        <begin position="12"/>
        <end position="32"/>
    </location>
</feature>
<gene>
    <name evidence="7" type="ordered locus">TERTU_0021</name>
</gene>
<protein>
    <submittedName>
        <fullName evidence="7">Integral membrane protein</fullName>
    </submittedName>
</protein>
<dbReference type="InterPro" id="IPR023826">
    <property type="entry name" value="Rhom-like_SP_proteobac"/>
</dbReference>
<comment type="subcellular location">
    <subcellularLocation>
        <location evidence="1">Membrane</location>
        <topology evidence="1">Multi-pass membrane protein</topology>
    </subcellularLocation>
</comment>
<dbReference type="GO" id="GO:0004252">
    <property type="term" value="F:serine-type endopeptidase activity"/>
    <property type="evidence" value="ECO:0007669"/>
    <property type="project" value="InterPro"/>
</dbReference>
<evidence type="ECO:0000256" key="4">
    <source>
        <dbReference type="ARBA" id="ARBA00023136"/>
    </source>
</evidence>
<dbReference type="EMBL" id="CP001614">
    <property type="protein sequence ID" value="ACR13106.1"/>
    <property type="molecule type" value="Genomic_DNA"/>
</dbReference>
<feature type="transmembrane region" description="Helical" evidence="5">
    <location>
        <begin position="52"/>
        <end position="74"/>
    </location>
</feature>
<dbReference type="Proteomes" id="UP000009080">
    <property type="component" value="Chromosome"/>
</dbReference>
<evidence type="ECO:0000256" key="5">
    <source>
        <dbReference type="SAM" id="Phobius"/>
    </source>
</evidence>
<keyword evidence="2 5" id="KW-0812">Transmembrane</keyword>
<feature type="transmembrane region" description="Helical" evidence="5">
    <location>
        <begin position="178"/>
        <end position="196"/>
    </location>
</feature>
<evidence type="ECO:0000259" key="6">
    <source>
        <dbReference type="Pfam" id="PF01694"/>
    </source>
</evidence>
<dbReference type="eggNOG" id="COG0705">
    <property type="taxonomic scope" value="Bacteria"/>
</dbReference>
<evidence type="ECO:0000256" key="3">
    <source>
        <dbReference type="ARBA" id="ARBA00022989"/>
    </source>
</evidence>
<name>C5BKN4_TERTT</name>
<dbReference type="Gene3D" id="1.20.1540.10">
    <property type="entry name" value="Rhomboid-like"/>
    <property type="match status" value="1"/>
</dbReference>
<proteinExistence type="predicted"/>
<dbReference type="InterPro" id="IPR035952">
    <property type="entry name" value="Rhomboid-like_sf"/>
</dbReference>
<dbReference type="AlphaFoldDB" id="C5BKN4"/>
<reference evidence="7 8" key="1">
    <citation type="journal article" date="2009" name="PLoS ONE">
        <title>The complete genome of Teredinibacter turnerae T7901: an intracellular endosymbiont of marine wood-boring bivalves (shipworms).</title>
        <authorList>
            <person name="Yang J.C."/>
            <person name="Madupu R."/>
            <person name="Durkin A.S."/>
            <person name="Ekborg N.A."/>
            <person name="Pedamallu C.S."/>
            <person name="Hostetler J.B."/>
            <person name="Radune D."/>
            <person name="Toms B.S."/>
            <person name="Henrissat B."/>
            <person name="Coutinho P.M."/>
            <person name="Schwarz S."/>
            <person name="Field L."/>
            <person name="Trindade-Silva A.E."/>
            <person name="Soares C.A.G."/>
            <person name="Elshahawi S."/>
            <person name="Hanora A."/>
            <person name="Schmidt E.W."/>
            <person name="Haygood M.G."/>
            <person name="Posfai J."/>
            <person name="Benner J."/>
            <person name="Madinger C."/>
            <person name="Nove J."/>
            <person name="Anton B."/>
            <person name="Chaudhary K."/>
            <person name="Foster J."/>
            <person name="Holman A."/>
            <person name="Kumar S."/>
            <person name="Lessard P.A."/>
            <person name="Luyten Y.A."/>
            <person name="Slatko B."/>
            <person name="Wood N."/>
            <person name="Wu B."/>
            <person name="Teplitski M."/>
            <person name="Mougous J.D."/>
            <person name="Ward N."/>
            <person name="Eisen J.A."/>
            <person name="Badger J.H."/>
            <person name="Distel D.L."/>
        </authorList>
    </citation>
    <scope>NUCLEOTIDE SEQUENCE [LARGE SCALE GENOMIC DNA]</scope>
    <source>
        <strain evidence="8">ATCC 39867 / T7901</strain>
    </source>
</reference>
<sequence length="204" mass="22633">MPLPIKSPPLWLFILLLFVVIELLLGVLGSWLNPSLQYARSAILHGEVWRVVTGHLVHLGLVHTLLNMSGLVLIMHLFGSLLPVRVWLCCGLLMALGISAGFLLFNPELSYYAGMSGVLHGLLLFGIGLALLRNELYPRWLLVLIGCGVVGKLFSEQLPSYDIYYLQEHMHAAVIVDAHLYGAIIGLSLLPVIHFWRKHGGRKS</sequence>
<accession>C5BKN4</accession>
<dbReference type="OrthoDB" id="196054at2"/>
<dbReference type="RefSeq" id="WP_015819219.1">
    <property type="nucleotide sequence ID" value="NC_012997.1"/>
</dbReference>
<evidence type="ECO:0000256" key="2">
    <source>
        <dbReference type="ARBA" id="ARBA00022692"/>
    </source>
</evidence>
<dbReference type="InterPro" id="IPR022764">
    <property type="entry name" value="Peptidase_S54_rhomboid_dom"/>
</dbReference>
<dbReference type="NCBIfam" id="TIGR03902">
    <property type="entry name" value="rhom_GG_sort"/>
    <property type="match status" value="1"/>
</dbReference>
<dbReference type="GO" id="GO:0016020">
    <property type="term" value="C:membrane"/>
    <property type="evidence" value="ECO:0007669"/>
    <property type="project" value="UniProtKB-SubCell"/>
</dbReference>
<evidence type="ECO:0000313" key="7">
    <source>
        <dbReference type="EMBL" id="ACR13106.1"/>
    </source>
</evidence>
<dbReference type="SUPFAM" id="SSF144091">
    <property type="entry name" value="Rhomboid-like"/>
    <property type="match status" value="1"/>
</dbReference>
<keyword evidence="3 5" id="KW-1133">Transmembrane helix</keyword>
<organism evidence="7 8">
    <name type="scientific">Teredinibacter turnerae (strain ATCC 39867 / T7901)</name>
    <dbReference type="NCBI Taxonomy" id="377629"/>
    <lineage>
        <taxon>Bacteria</taxon>
        <taxon>Pseudomonadati</taxon>
        <taxon>Pseudomonadota</taxon>
        <taxon>Gammaproteobacteria</taxon>
        <taxon>Cellvibrionales</taxon>
        <taxon>Cellvibrionaceae</taxon>
        <taxon>Teredinibacter</taxon>
    </lineage>
</organism>
<dbReference type="KEGG" id="ttu:TERTU_0021"/>
<dbReference type="Pfam" id="PF01694">
    <property type="entry name" value="Rhomboid"/>
    <property type="match status" value="1"/>
</dbReference>
<feature type="domain" description="Peptidase S54 rhomboid" evidence="6">
    <location>
        <begin position="46"/>
        <end position="191"/>
    </location>
</feature>
<evidence type="ECO:0000256" key="1">
    <source>
        <dbReference type="ARBA" id="ARBA00004141"/>
    </source>
</evidence>
<feature type="transmembrane region" description="Helical" evidence="5">
    <location>
        <begin position="86"/>
        <end position="105"/>
    </location>
</feature>
<feature type="transmembrane region" description="Helical" evidence="5">
    <location>
        <begin position="111"/>
        <end position="132"/>
    </location>
</feature>